<dbReference type="EMBL" id="QEKW01000013">
    <property type="protein sequence ID" value="PVZ06270.1"/>
    <property type="molecule type" value="Genomic_DNA"/>
</dbReference>
<comment type="caution">
    <text evidence="1">The sequence shown here is derived from an EMBL/GenBank/DDBJ whole genome shotgun (WGS) entry which is preliminary data.</text>
</comment>
<proteinExistence type="predicted"/>
<protein>
    <submittedName>
        <fullName evidence="1">Uncharacterized protein</fullName>
    </submittedName>
</protein>
<evidence type="ECO:0000313" key="2">
    <source>
        <dbReference type="Proteomes" id="UP000245639"/>
    </source>
</evidence>
<reference evidence="1 2" key="1">
    <citation type="submission" date="2018-04" db="EMBL/GenBank/DDBJ databases">
        <title>Genomic Encyclopedia of Type Strains, Phase IV (KMG-IV): sequencing the most valuable type-strain genomes for metagenomic binning, comparative biology and taxonomic classification.</title>
        <authorList>
            <person name="Goeker M."/>
        </authorList>
    </citation>
    <scope>NUCLEOTIDE SEQUENCE [LARGE SCALE GENOMIC DNA]</scope>
    <source>
        <strain evidence="1 2">DSM 45771</strain>
    </source>
</reference>
<evidence type="ECO:0000313" key="1">
    <source>
        <dbReference type="EMBL" id="PVZ06270.1"/>
    </source>
</evidence>
<dbReference type="Proteomes" id="UP000245639">
    <property type="component" value="Unassembled WGS sequence"/>
</dbReference>
<sequence>MTPHPPDDRYLSVSTLHEASAVLHGLARVLAGIEGVFADDAADDAARLRDLADALAGWWPLPAGARDGADTGPMSGQEWAELLAVYFARELREA</sequence>
<dbReference type="AlphaFoldDB" id="A0A2U1F2M5"/>
<organism evidence="1 2">
    <name type="scientific">Actinomycetospora cinnamomea</name>
    <dbReference type="NCBI Taxonomy" id="663609"/>
    <lineage>
        <taxon>Bacteria</taxon>
        <taxon>Bacillati</taxon>
        <taxon>Actinomycetota</taxon>
        <taxon>Actinomycetes</taxon>
        <taxon>Pseudonocardiales</taxon>
        <taxon>Pseudonocardiaceae</taxon>
        <taxon>Actinomycetospora</taxon>
    </lineage>
</organism>
<name>A0A2U1F2M5_9PSEU</name>
<accession>A0A2U1F2M5</accession>
<keyword evidence="2" id="KW-1185">Reference proteome</keyword>
<dbReference type="RefSeq" id="WP_133251990.1">
    <property type="nucleotide sequence ID" value="NZ_QEKW01000013.1"/>
</dbReference>
<gene>
    <name evidence="1" type="ORF">C8D89_1138</name>
</gene>